<evidence type="ECO:0000313" key="4">
    <source>
        <dbReference type="Proteomes" id="UP000233837"/>
    </source>
</evidence>
<dbReference type="EMBL" id="KZ503316">
    <property type="protein sequence ID" value="PKU65718.1"/>
    <property type="molecule type" value="Genomic_DNA"/>
</dbReference>
<keyword evidence="2" id="KW-0732">Signal</keyword>
<gene>
    <name evidence="3" type="ORF">MA16_Dca015754</name>
</gene>
<evidence type="ECO:0008006" key="5">
    <source>
        <dbReference type="Google" id="ProtNLM"/>
    </source>
</evidence>
<evidence type="ECO:0000256" key="2">
    <source>
        <dbReference type="SAM" id="SignalP"/>
    </source>
</evidence>
<feature type="chain" id="PRO_5014169543" description="C2H2-type domain-containing protein" evidence="2">
    <location>
        <begin position="39"/>
        <end position="216"/>
    </location>
</feature>
<dbReference type="PANTHER" id="PTHR31903">
    <property type="entry name" value="F12F1.11-RELATED"/>
    <property type="match status" value="1"/>
</dbReference>
<dbReference type="PANTHER" id="PTHR31903:SF6">
    <property type="entry name" value="F12F1.11-RELATED"/>
    <property type="match status" value="1"/>
</dbReference>
<protein>
    <recommendedName>
        <fullName evidence="5">C2H2-type domain-containing protein</fullName>
    </recommendedName>
</protein>
<dbReference type="AlphaFoldDB" id="A0A2I0VQM9"/>
<keyword evidence="4" id="KW-1185">Reference proteome</keyword>
<feature type="compositionally biased region" description="Basic residues" evidence="1">
    <location>
        <begin position="127"/>
        <end position="137"/>
    </location>
</feature>
<organism evidence="3 4">
    <name type="scientific">Dendrobium catenatum</name>
    <dbReference type="NCBI Taxonomy" id="906689"/>
    <lineage>
        <taxon>Eukaryota</taxon>
        <taxon>Viridiplantae</taxon>
        <taxon>Streptophyta</taxon>
        <taxon>Embryophyta</taxon>
        <taxon>Tracheophyta</taxon>
        <taxon>Spermatophyta</taxon>
        <taxon>Magnoliopsida</taxon>
        <taxon>Liliopsida</taxon>
        <taxon>Asparagales</taxon>
        <taxon>Orchidaceae</taxon>
        <taxon>Epidendroideae</taxon>
        <taxon>Malaxideae</taxon>
        <taxon>Dendrobiinae</taxon>
        <taxon>Dendrobium</taxon>
    </lineage>
</organism>
<evidence type="ECO:0000256" key="1">
    <source>
        <dbReference type="SAM" id="MobiDB-lite"/>
    </source>
</evidence>
<accession>A0A2I0VQM9</accession>
<dbReference type="Proteomes" id="UP000233837">
    <property type="component" value="Unassembled WGS sequence"/>
</dbReference>
<feature type="signal peptide" evidence="2">
    <location>
        <begin position="1"/>
        <end position="38"/>
    </location>
</feature>
<dbReference type="OrthoDB" id="1937859at2759"/>
<reference evidence="3 4" key="1">
    <citation type="journal article" date="2016" name="Sci. Rep.">
        <title>The Dendrobium catenatum Lindl. genome sequence provides insights into polysaccharide synthase, floral development and adaptive evolution.</title>
        <authorList>
            <person name="Zhang G.Q."/>
            <person name="Xu Q."/>
            <person name="Bian C."/>
            <person name="Tsai W.C."/>
            <person name="Yeh C.M."/>
            <person name="Liu K.W."/>
            <person name="Yoshida K."/>
            <person name="Zhang L.S."/>
            <person name="Chang S.B."/>
            <person name="Chen F."/>
            <person name="Shi Y."/>
            <person name="Su Y.Y."/>
            <person name="Zhang Y.Q."/>
            <person name="Chen L.J."/>
            <person name="Yin Y."/>
            <person name="Lin M."/>
            <person name="Huang H."/>
            <person name="Deng H."/>
            <person name="Wang Z.W."/>
            <person name="Zhu S.L."/>
            <person name="Zhao X."/>
            <person name="Deng C."/>
            <person name="Niu S.C."/>
            <person name="Huang J."/>
            <person name="Wang M."/>
            <person name="Liu G.H."/>
            <person name="Yang H.J."/>
            <person name="Xiao X.J."/>
            <person name="Hsiao Y.Y."/>
            <person name="Wu W.L."/>
            <person name="Chen Y.Y."/>
            <person name="Mitsuda N."/>
            <person name="Ohme-Takagi M."/>
            <person name="Luo Y.B."/>
            <person name="Van de Peer Y."/>
            <person name="Liu Z.J."/>
        </authorList>
    </citation>
    <scope>NUCLEOTIDE SEQUENCE [LARGE SCALE GENOMIC DNA]</scope>
    <source>
        <tissue evidence="3">The whole plant</tissue>
    </source>
</reference>
<feature type="compositionally biased region" description="Acidic residues" evidence="1">
    <location>
        <begin position="161"/>
        <end position="182"/>
    </location>
</feature>
<reference evidence="3 4" key="2">
    <citation type="journal article" date="2017" name="Nature">
        <title>The Apostasia genome and the evolution of orchids.</title>
        <authorList>
            <person name="Zhang G.Q."/>
            <person name="Liu K.W."/>
            <person name="Li Z."/>
            <person name="Lohaus R."/>
            <person name="Hsiao Y.Y."/>
            <person name="Niu S.C."/>
            <person name="Wang J.Y."/>
            <person name="Lin Y.C."/>
            <person name="Xu Q."/>
            <person name="Chen L.J."/>
            <person name="Yoshida K."/>
            <person name="Fujiwara S."/>
            <person name="Wang Z.W."/>
            <person name="Zhang Y.Q."/>
            <person name="Mitsuda N."/>
            <person name="Wang M."/>
            <person name="Liu G.H."/>
            <person name="Pecoraro L."/>
            <person name="Huang H.X."/>
            <person name="Xiao X.J."/>
            <person name="Lin M."/>
            <person name="Wu X.Y."/>
            <person name="Wu W.L."/>
            <person name="Chen Y.Y."/>
            <person name="Chang S.B."/>
            <person name="Sakamoto S."/>
            <person name="Ohme-Takagi M."/>
            <person name="Yagi M."/>
            <person name="Zeng S.J."/>
            <person name="Shen C.Y."/>
            <person name="Yeh C.M."/>
            <person name="Luo Y.B."/>
            <person name="Tsai W.C."/>
            <person name="Van de Peer Y."/>
            <person name="Liu Z.J."/>
        </authorList>
    </citation>
    <scope>NUCLEOTIDE SEQUENCE [LARGE SCALE GENOMIC DNA]</scope>
    <source>
        <tissue evidence="3">The whole plant</tissue>
    </source>
</reference>
<name>A0A2I0VQM9_9ASPA</name>
<feature type="region of interest" description="Disordered" evidence="1">
    <location>
        <begin position="60"/>
        <end position="83"/>
    </location>
</feature>
<feature type="region of interest" description="Disordered" evidence="1">
    <location>
        <begin position="119"/>
        <end position="183"/>
    </location>
</feature>
<evidence type="ECO:0000313" key="3">
    <source>
        <dbReference type="EMBL" id="PKU65718.1"/>
    </source>
</evidence>
<proteinExistence type="predicted"/>
<sequence>MKKLYNGKGKRIHPSPPPSSPWDFLAALPAALLTLAAALSPEEKEVLVYLLSDGATGFPTDIASGKNKPQQSPHQQRKSHPPELGCGCFGCYKSFWARWNASPNHHLIHHILDAVEESLESQSIPSARRRRRRRGNRHKDPGEESVPSASSAALEVSNRVDDDDGDDEGYDDNVGEEEDEDYDRIVEVTGDGGDGRSSVRRLVSFIGERVWGVWNY</sequence>